<keyword evidence="4" id="KW-0863">Zinc-finger</keyword>
<dbReference type="InterPro" id="IPR016181">
    <property type="entry name" value="Acyl_CoA_acyltransferase"/>
</dbReference>
<reference evidence="12" key="1">
    <citation type="submission" date="2016-06" db="UniProtKB">
        <authorList>
            <consortium name="WormBaseParasite"/>
        </authorList>
    </citation>
    <scope>IDENTIFICATION</scope>
</reference>
<evidence type="ECO:0000256" key="7">
    <source>
        <dbReference type="PIRSR" id="PIRSR602717-51"/>
    </source>
</evidence>
<keyword evidence="6" id="KW-0007">Acetylation</keyword>
<comment type="similarity">
    <text evidence="1 8">Belongs to the MYST (SAS/MOZ) family.</text>
</comment>
<evidence type="ECO:0000256" key="8">
    <source>
        <dbReference type="RuleBase" id="RU361211"/>
    </source>
</evidence>
<feature type="domain" description="MYST-type HAT" evidence="9">
    <location>
        <begin position="1"/>
        <end position="209"/>
    </location>
</feature>
<dbReference type="GO" id="GO:0003682">
    <property type="term" value="F:chromatin binding"/>
    <property type="evidence" value="ECO:0007669"/>
    <property type="project" value="TreeGrafter"/>
</dbReference>
<evidence type="ECO:0000256" key="2">
    <source>
        <dbReference type="ARBA" id="ARBA00013184"/>
    </source>
</evidence>
<gene>
    <name evidence="10" type="ORF">ECPE_LOCUS9140</name>
</gene>
<organism evidence="12">
    <name type="scientific">Echinostoma caproni</name>
    <dbReference type="NCBI Taxonomy" id="27848"/>
    <lineage>
        <taxon>Eukaryota</taxon>
        <taxon>Metazoa</taxon>
        <taxon>Spiralia</taxon>
        <taxon>Lophotrochozoa</taxon>
        <taxon>Platyhelminthes</taxon>
        <taxon>Trematoda</taxon>
        <taxon>Digenea</taxon>
        <taxon>Plagiorchiida</taxon>
        <taxon>Echinostomata</taxon>
        <taxon>Echinostomatoidea</taxon>
        <taxon>Echinostomatidae</taxon>
        <taxon>Echinostoma</taxon>
    </lineage>
</organism>
<dbReference type="PANTHER" id="PTHR10615:SF161">
    <property type="entry name" value="HISTONE ACETYLTRANSFERASE KAT7"/>
    <property type="match status" value="1"/>
</dbReference>
<comment type="subcellular location">
    <subcellularLocation>
        <location evidence="8">Nucleus</location>
    </subcellularLocation>
</comment>
<sequence>MIMLSSRDYCQNLCLLTKLFLKHKTVHESDQVPTFLFYVLTEYHPEGHRILGYFSKQKPCDPHETGSTAVIYNNLSCILTLPQYQCCGYGRMLIEMSYVLSLLENRIGSPERPLSDRGLILYRKYWKWEILSYLSRYTEKTINIRNMSQELGIAIPDIVSTLLDMKMLVYFRTQYYIVHNKTAVEQLLGSMKPPDPARRIDKSCLHWTPHSIVPMNKSTRGHDLSSKP</sequence>
<dbReference type="PROSITE" id="PS51726">
    <property type="entry name" value="MYST_HAT"/>
    <property type="match status" value="1"/>
</dbReference>
<protein>
    <recommendedName>
        <fullName evidence="2 8">Histone acetyltransferase</fullName>
        <ecNumber evidence="2 8">2.3.1.48</ecNumber>
    </recommendedName>
</protein>
<evidence type="ECO:0000256" key="1">
    <source>
        <dbReference type="ARBA" id="ARBA00010107"/>
    </source>
</evidence>
<keyword evidence="4" id="KW-0479">Metal-binding</keyword>
<dbReference type="GO" id="GO:0003712">
    <property type="term" value="F:transcription coregulator activity"/>
    <property type="evidence" value="ECO:0007669"/>
    <property type="project" value="TreeGrafter"/>
</dbReference>
<dbReference type="OrthoDB" id="787137at2759"/>
<dbReference type="GO" id="GO:0006357">
    <property type="term" value="P:regulation of transcription by RNA polymerase II"/>
    <property type="evidence" value="ECO:0007669"/>
    <property type="project" value="TreeGrafter"/>
</dbReference>
<reference evidence="10 11" key="2">
    <citation type="submission" date="2018-11" db="EMBL/GenBank/DDBJ databases">
        <authorList>
            <consortium name="Pathogen Informatics"/>
        </authorList>
    </citation>
    <scope>NUCLEOTIDE SEQUENCE [LARGE SCALE GENOMIC DNA]</scope>
    <source>
        <strain evidence="10 11">Egypt</strain>
    </source>
</reference>
<dbReference type="EMBL" id="UZAN01046974">
    <property type="protein sequence ID" value="VDP84853.1"/>
    <property type="molecule type" value="Genomic_DNA"/>
</dbReference>
<feature type="active site" description="Proton donor/acceptor" evidence="7">
    <location>
        <position position="111"/>
    </location>
</feature>
<keyword evidence="8" id="KW-0539">Nucleus</keyword>
<dbReference type="EC" id="2.3.1.48" evidence="2 8"/>
<dbReference type="SUPFAM" id="SSF55729">
    <property type="entry name" value="Acyl-CoA N-acyltransferases (Nat)"/>
    <property type="match status" value="1"/>
</dbReference>
<dbReference type="GO" id="GO:0004402">
    <property type="term" value="F:histone acetyltransferase activity"/>
    <property type="evidence" value="ECO:0007669"/>
    <property type="project" value="InterPro"/>
</dbReference>
<evidence type="ECO:0000256" key="4">
    <source>
        <dbReference type="ARBA" id="ARBA00022771"/>
    </source>
</evidence>
<name>A0A183AQA5_9TREM</name>
<accession>A0A183AQA5</accession>
<keyword evidence="3" id="KW-0808">Transferase</keyword>
<dbReference type="Gene3D" id="1.10.10.10">
    <property type="entry name" value="Winged helix-like DNA-binding domain superfamily/Winged helix DNA-binding domain"/>
    <property type="match status" value="1"/>
</dbReference>
<dbReference type="Pfam" id="PF01853">
    <property type="entry name" value="MOZ_SAS"/>
    <property type="match status" value="1"/>
</dbReference>
<dbReference type="GO" id="GO:0000785">
    <property type="term" value="C:chromatin"/>
    <property type="evidence" value="ECO:0007669"/>
    <property type="project" value="TreeGrafter"/>
</dbReference>
<dbReference type="Proteomes" id="UP000272942">
    <property type="component" value="Unassembled WGS sequence"/>
</dbReference>
<comment type="catalytic activity">
    <reaction evidence="8">
        <text>L-lysyl-[protein] + acetyl-CoA = N(6)-acetyl-L-lysyl-[protein] + CoA + H(+)</text>
        <dbReference type="Rhea" id="RHEA:45948"/>
        <dbReference type="Rhea" id="RHEA-COMP:9752"/>
        <dbReference type="Rhea" id="RHEA-COMP:10731"/>
        <dbReference type="ChEBI" id="CHEBI:15378"/>
        <dbReference type="ChEBI" id="CHEBI:29969"/>
        <dbReference type="ChEBI" id="CHEBI:57287"/>
        <dbReference type="ChEBI" id="CHEBI:57288"/>
        <dbReference type="ChEBI" id="CHEBI:61930"/>
        <dbReference type="EC" id="2.3.1.48"/>
    </reaction>
</comment>
<evidence type="ECO:0000256" key="5">
    <source>
        <dbReference type="ARBA" id="ARBA00022833"/>
    </source>
</evidence>
<evidence type="ECO:0000256" key="6">
    <source>
        <dbReference type="ARBA" id="ARBA00022990"/>
    </source>
</evidence>
<dbReference type="Gene3D" id="3.40.630.30">
    <property type="match status" value="1"/>
</dbReference>
<evidence type="ECO:0000256" key="3">
    <source>
        <dbReference type="ARBA" id="ARBA00022679"/>
    </source>
</evidence>
<evidence type="ECO:0000313" key="12">
    <source>
        <dbReference type="WBParaSite" id="ECPE_0000916801-mRNA-1"/>
    </source>
</evidence>
<dbReference type="PANTHER" id="PTHR10615">
    <property type="entry name" value="HISTONE ACETYLTRANSFERASE"/>
    <property type="match status" value="1"/>
</dbReference>
<dbReference type="InterPro" id="IPR002717">
    <property type="entry name" value="HAT_MYST-type"/>
</dbReference>
<dbReference type="InterPro" id="IPR050603">
    <property type="entry name" value="MYST_HAT"/>
</dbReference>
<dbReference type="WBParaSite" id="ECPE_0000916801-mRNA-1">
    <property type="protein sequence ID" value="ECPE_0000916801-mRNA-1"/>
    <property type="gene ID" value="ECPE_0000916801"/>
</dbReference>
<evidence type="ECO:0000313" key="11">
    <source>
        <dbReference type="Proteomes" id="UP000272942"/>
    </source>
</evidence>
<dbReference type="AlphaFoldDB" id="A0A183AQA5"/>
<proteinExistence type="inferred from homology"/>
<dbReference type="GO" id="GO:0005634">
    <property type="term" value="C:nucleus"/>
    <property type="evidence" value="ECO:0007669"/>
    <property type="project" value="UniProtKB-SubCell"/>
</dbReference>
<evidence type="ECO:0000259" key="9">
    <source>
        <dbReference type="PROSITE" id="PS51726"/>
    </source>
</evidence>
<keyword evidence="11" id="KW-1185">Reference proteome</keyword>
<dbReference type="GO" id="GO:0008270">
    <property type="term" value="F:zinc ion binding"/>
    <property type="evidence" value="ECO:0007669"/>
    <property type="project" value="UniProtKB-KW"/>
</dbReference>
<evidence type="ECO:0000313" key="10">
    <source>
        <dbReference type="EMBL" id="VDP84853.1"/>
    </source>
</evidence>
<dbReference type="InterPro" id="IPR036388">
    <property type="entry name" value="WH-like_DNA-bd_sf"/>
</dbReference>
<keyword evidence="5" id="KW-0862">Zinc</keyword>